<accession>A0A286RF85</accession>
<keyword evidence="2" id="KW-1185">Reference proteome</keyword>
<gene>
    <name evidence="1" type="ORF">THTE_2023</name>
</gene>
<reference evidence="1 2" key="1">
    <citation type="journal article" name="Front. Microbiol.">
        <title>Sugar Metabolism of the First Thermophilic Planctomycete Thermogutta terrifontis: Comparative Genomic and Transcriptomic Approaches.</title>
        <authorList>
            <person name="Elcheninov A.G."/>
            <person name="Menzel P."/>
            <person name="Gudbergsdottir S.R."/>
            <person name="Slesarev A.I."/>
            <person name="Kadnikov V.V."/>
            <person name="Krogh A."/>
            <person name="Bonch-Osmolovskaya E.A."/>
            <person name="Peng X."/>
            <person name="Kublanov I.V."/>
        </authorList>
    </citation>
    <scope>NUCLEOTIDE SEQUENCE [LARGE SCALE GENOMIC DNA]</scope>
    <source>
        <strain evidence="1 2">R1</strain>
    </source>
</reference>
<dbReference type="KEGG" id="ttf:THTE_2023"/>
<evidence type="ECO:0000313" key="2">
    <source>
        <dbReference type="Proteomes" id="UP000215086"/>
    </source>
</evidence>
<dbReference type="OrthoDB" id="285838at2"/>
<sequence>MQKLVLAVISCLLLTMAVGCVVPIYSADPDRRVQQLIYTSEDLRLLLDEWERAWMLDHPDHMTPYRTHGGII</sequence>
<proteinExistence type="predicted"/>
<dbReference type="EMBL" id="CP018477">
    <property type="protein sequence ID" value="ASV74625.1"/>
    <property type="molecule type" value="Genomic_DNA"/>
</dbReference>
<dbReference type="Proteomes" id="UP000215086">
    <property type="component" value="Chromosome"/>
</dbReference>
<dbReference type="RefSeq" id="WP_095414893.1">
    <property type="nucleotide sequence ID" value="NZ_CP018477.1"/>
</dbReference>
<dbReference type="AlphaFoldDB" id="A0A286RF85"/>
<dbReference type="PROSITE" id="PS51257">
    <property type="entry name" value="PROKAR_LIPOPROTEIN"/>
    <property type="match status" value="1"/>
</dbReference>
<name>A0A286RF85_9BACT</name>
<protein>
    <submittedName>
        <fullName evidence="1">Uncharacterized protein</fullName>
    </submittedName>
</protein>
<organism evidence="1 2">
    <name type="scientific">Thermogutta terrifontis</name>
    <dbReference type="NCBI Taxonomy" id="1331910"/>
    <lineage>
        <taxon>Bacteria</taxon>
        <taxon>Pseudomonadati</taxon>
        <taxon>Planctomycetota</taxon>
        <taxon>Planctomycetia</taxon>
        <taxon>Pirellulales</taxon>
        <taxon>Thermoguttaceae</taxon>
        <taxon>Thermogutta</taxon>
    </lineage>
</organism>
<evidence type="ECO:0000313" key="1">
    <source>
        <dbReference type="EMBL" id="ASV74625.1"/>
    </source>
</evidence>